<dbReference type="SMART" id="SM00701">
    <property type="entry name" value="PGRP"/>
    <property type="match status" value="1"/>
</dbReference>
<dbReference type="Pfam" id="PF01510">
    <property type="entry name" value="Amidase_2"/>
    <property type="match status" value="1"/>
</dbReference>
<dbReference type="InterPro" id="IPR006619">
    <property type="entry name" value="PGRP_domain_met/bac"/>
</dbReference>
<protein>
    <submittedName>
        <fullName evidence="4">N-acetylmuramoyl-L-alanine amidase</fullName>
    </submittedName>
</protein>
<reference evidence="5" key="1">
    <citation type="submission" date="2016-10" db="EMBL/GenBank/DDBJ databases">
        <authorList>
            <person name="Varghese N."/>
            <person name="Submissions S."/>
        </authorList>
    </citation>
    <scope>NUCLEOTIDE SEQUENCE [LARGE SCALE GENOMIC DNA]</scope>
    <source>
        <strain evidence="5">DSM 44654</strain>
    </source>
</reference>
<dbReference type="InterPro" id="IPR036505">
    <property type="entry name" value="Amidase/PGRP_sf"/>
</dbReference>
<evidence type="ECO:0000259" key="3">
    <source>
        <dbReference type="SMART" id="SM00701"/>
    </source>
</evidence>
<dbReference type="EMBL" id="FNUJ01000007">
    <property type="protein sequence ID" value="SEF33907.1"/>
    <property type="molecule type" value="Genomic_DNA"/>
</dbReference>
<sequence>MDIAPLPRRTFLRGAAGLAAAGATGLLLPQTARAQGQEPRIYSCAEWGARPPADALTTLDHPANRVLIHHIACPNSTDYSLAHAFQVARDDQHDHIDNNGWSDTGQHFTVSRGGYRLEGRHGSLDALKSGTTMVQGAHCPGQNTNAIGIENEGTYTSVEPPEAQWASLVVFCAYICRQYGIGVDEIKGHRDFYNTECPGDRLYAKLPQLRDEVSMEVAHQRAQLAGRQ</sequence>
<name>A0A1H5R927_9PSEU</name>
<dbReference type="STRING" id="218821.SAMN05421837_10798"/>
<comment type="similarity">
    <text evidence="1">Belongs to the N-acetylmuramoyl-L-alanine amidase 2 family.</text>
</comment>
<dbReference type="Gene3D" id="3.40.80.10">
    <property type="entry name" value="Peptidoglycan recognition protein-like"/>
    <property type="match status" value="1"/>
</dbReference>
<dbReference type="RefSeq" id="WP_086674721.1">
    <property type="nucleotide sequence ID" value="NZ_FNUJ01000007.1"/>
</dbReference>
<dbReference type="GO" id="GO:0008745">
    <property type="term" value="F:N-acetylmuramoyl-L-alanine amidase activity"/>
    <property type="evidence" value="ECO:0007669"/>
    <property type="project" value="InterPro"/>
</dbReference>
<dbReference type="GO" id="GO:0008270">
    <property type="term" value="F:zinc ion binding"/>
    <property type="evidence" value="ECO:0007669"/>
    <property type="project" value="InterPro"/>
</dbReference>
<dbReference type="GO" id="GO:0009253">
    <property type="term" value="P:peptidoglycan catabolic process"/>
    <property type="evidence" value="ECO:0007669"/>
    <property type="project" value="InterPro"/>
</dbReference>
<dbReference type="InterPro" id="IPR006311">
    <property type="entry name" value="TAT_signal"/>
</dbReference>
<feature type="domain" description="N-acetylmuramoyl-L-alanine amidase" evidence="2">
    <location>
        <begin position="51"/>
        <end position="199"/>
    </location>
</feature>
<gene>
    <name evidence="4" type="ORF">SAMN05421837_10798</name>
</gene>
<dbReference type="Proteomes" id="UP000198878">
    <property type="component" value="Unassembled WGS sequence"/>
</dbReference>
<dbReference type="PROSITE" id="PS51318">
    <property type="entry name" value="TAT"/>
    <property type="match status" value="1"/>
</dbReference>
<proteinExistence type="inferred from homology"/>
<evidence type="ECO:0000256" key="1">
    <source>
        <dbReference type="ARBA" id="ARBA00007553"/>
    </source>
</evidence>
<feature type="domain" description="Peptidoglycan recognition protein family" evidence="3">
    <location>
        <begin position="39"/>
        <end position="193"/>
    </location>
</feature>
<dbReference type="PANTHER" id="PTHR11022:SF41">
    <property type="entry name" value="PEPTIDOGLYCAN-RECOGNITION PROTEIN LC-RELATED"/>
    <property type="match status" value="1"/>
</dbReference>
<keyword evidence="5" id="KW-1185">Reference proteome</keyword>
<organism evidence="4 5">
    <name type="scientific">Amycolatopsis pretoriensis</name>
    <dbReference type="NCBI Taxonomy" id="218821"/>
    <lineage>
        <taxon>Bacteria</taxon>
        <taxon>Bacillati</taxon>
        <taxon>Actinomycetota</taxon>
        <taxon>Actinomycetes</taxon>
        <taxon>Pseudonocardiales</taxon>
        <taxon>Pseudonocardiaceae</taxon>
        <taxon>Amycolatopsis</taxon>
    </lineage>
</organism>
<dbReference type="SMART" id="SM00644">
    <property type="entry name" value="Ami_2"/>
    <property type="match status" value="1"/>
</dbReference>
<accession>A0A1H5R927</accession>
<dbReference type="InterPro" id="IPR002502">
    <property type="entry name" value="Amidase_domain"/>
</dbReference>
<evidence type="ECO:0000313" key="5">
    <source>
        <dbReference type="Proteomes" id="UP000198878"/>
    </source>
</evidence>
<dbReference type="CDD" id="cd06583">
    <property type="entry name" value="PGRP"/>
    <property type="match status" value="1"/>
</dbReference>
<dbReference type="AlphaFoldDB" id="A0A1H5R927"/>
<evidence type="ECO:0000259" key="2">
    <source>
        <dbReference type="SMART" id="SM00644"/>
    </source>
</evidence>
<dbReference type="PANTHER" id="PTHR11022">
    <property type="entry name" value="PEPTIDOGLYCAN RECOGNITION PROTEIN"/>
    <property type="match status" value="1"/>
</dbReference>
<dbReference type="OrthoDB" id="514320at2"/>
<evidence type="ECO:0000313" key="4">
    <source>
        <dbReference type="EMBL" id="SEF33907.1"/>
    </source>
</evidence>
<dbReference type="InterPro" id="IPR015510">
    <property type="entry name" value="PGRP"/>
</dbReference>
<dbReference type="SUPFAM" id="SSF55846">
    <property type="entry name" value="N-acetylmuramoyl-L-alanine amidase-like"/>
    <property type="match status" value="1"/>
</dbReference>